<dbReference type="PANTHER" id="PTHR43215">
    <property type="entry name" value="RADIAL SPOKE HEAD 1 HOMOLOG"/>
    <property type="match status" value="1"/>
</dbReference>
<dbReference type="EMBL" id="CALNXK010000314">
    <property type="protein sequence ID" value="CAH3182121.1"/>
    <property type="molecule type" value="Genomic_DNA"/>
</dbReference>
<gene>
    <name evidence="3" type="ORF">PLOB_00026393</name>
</gene>
<dbReference type="Proteomes" id="UP001159405">
    <property type="component" value="Unassembled WGS sequence"/>
</dbReference>
<keyword evidence="4" id="KW-1185">Reference proteome</keyword>
<protein>
    <recommendedName>
        <fullName evidence="5">Radial spoke head 1 homolog</fullName>
    </recommendedName>
</protein>
<feature type="region of interest" description="Disordered" evidence="2">
    <location>
        <begin position="97"/>
        <end position="118"/>
    </location>
</feature>
<dbReference type="PANTHER" id="PTHR43215:SF14">
    <property type="entry name" value="RADIAL SPOKE HEAD 1 HOMOLOG"/>
    <property type="match status" value="1"/>
</dbReference>
<evidence type="ECO:0000256" key="2">
    <source>
        <dbReference type="SAM" id="MobiDB-lite"/>
    </source>
</evidence>
<evidence type="ECO:0000313" key="4">
    <source>
        <dbReference type="Proteomes" id="UP001159405"/>
    </source>
</evidence>
<proteinExistence type="predicted"/>
<evidence type="ECO:0000256" key="1">
    <source>
        <dbReference type="ARBA" id="ARBA00022737"/>
    </source>
</evidence>
<keyword evidence="1" id="KW-0677">Repeat</keyword>
<name>A0ABN8RRM6_9CNID</name>
<organism evidence="3 4">
    <name type="scientific">Porites lobata</name>
    <dbReference type="NCBI Taxonomy" id="104759"/>
    <lineage>
        <taxon>Eukaryota</taxon>
        <taxon>Metazoa</taxon>
        <taxon>Cnidaria</taxon>
        <taxon>Anthozoa</taxon>
        <taxon>Hexacorallia</taxon>
        <taxon>Scleractinia</taxon>
        <taxon>Fungiina</taxon>
        <taxon>Poritidae</taxon>
        <taxon>Porites</taxon>
    </lineage>
</organism>
<dbReference type="Gene3D" id="2.20.110.10">
    <property type="entry name" value="Histone H3 K4-specific methyltransferase SET7/9 N-terminal domain"/>
    <property type="match status" value="2"/>
</dbReference>
<accession>A0ABN8RRM6</accession>
<dbReference type="SMART" id="SM00698">
    <property type="entry name" value="MORN"/>
    <property type="match status" value="6"/>
</dbReference>
<evidence type="ECO:0000313" key="3">
    <source>
        <dbReference type="EMBL" id="CAH3182121.1"/>
    </source>
</evidence>
<sequence>MSAEDQDNKIGRHSLLCIAFVDLLKKSFDKVNLKILLKILGISGCPVTVIRIMEKLHTDVHTRLIVRCLFVRSRGFTEMSSDEESLDEEGAPYLGEYEGERNESEERHGKGKAKLPNGDEYEGEYLHGKRHGQGTYKFQGGGKYTGSYMNGIKHGEGTFVYPDGSKYEGYWVNDVRQGHGKYTYPNGDIYEGEWAENQRHGHGVYSYAVTGSKYSGMWVHGKMEDAGELIHANHRFVGCFQQNQPKGKGKYIFDHGCEMRGTYELAEVVLEPDNEEEESVTILEPKWRIQELVSID</sequence>
<dbReference type="Pfam" id="PF02493">
    <property type="entry name" value="MORN"/>
    <property type="match status" value="7"/>
</dbReference>
<feature type="compositionally biased region" description="Basic and acidic residues" evidence="2">
    <location>
        <begin position="98"/>
        <end position="108"/>
    </location>
</feature>
<comment type="caution">
    <text evidence="3">The sequence shown here is derived from an EMBL/GenBank/DDBJ whole genome shotgun (WGS) entry which is preliminary data.</text>
</comment>
<dbReference type="SUPFAM" id="SSF82185">
    <property type="entry name" value="Histone H3 K4-specific methyltransferase SET7/9 N-terminal domain"/>
    <property type="match status" value="1"/>
</dbReference>
<evidence type="ECO:0008006" key="5">
    <source>
        <dbReference type="Google" id="ProtNLM"/>
    </source>
</evidence>
<dbReference type="InterPro" id="IPR003409">
    <property type="entry name" value="MORN"/>
</dbReference>
<reference evidence="3 4" key="1">
    <citation type="submission" date="2022-05" db="EMBL/GenBank/DDBJ databases">
        <authorList>
            <consortium name="Genoscope - CEA"/>
            <person name="William W."/>
        </authorList>
    </citation>
    <scope>NUCLEOTIDE SEQUENCE [LARGE SCALE GENOMIC DNA]</scope>
</reference>